<keyword evidence="6" id="KW-0472">Membrane</keyword>
<proteinExistence type="inferred from homology"/>
<evidence type="ECO:0000256" key="1">
    <source>
        <dbReference type="ARBA" id="ARBA00009658"/>
    </source>
</evidence>
<dbReference type="PANTHER" id="PTHR23222">
    <property type="entry name" value="PROHIBITIN"/>
    <property type="match status" value="1"/>
</dbReference>
<dbReference type="GO" id="GO:0071897">
    <property type="term" value="P:DNA biosynthetic process"/>
    <property type="evidence" value="ECO:0007669"/>
    <property type="project" value="UniProtKB-KW"/>
</dbReference>
<sequence>MGVGVKVEKSITFDCHWRPQNVPVITGSKDLQNVNITLRILFLVSTPASIGEDYNEQVLPSITSEMLKSLVTRLEMITQ</sequence>
<organism evidence="7 8">
    <name type="scientific">Myodes glareolus</name>
    <name type="common">Bank vole</name>
    <name type="synonym">Clethrionomys glareolus</name>
    <dbReference type="NCBI Taxonomy" id="447135"/>
    <lineage>
        <taxon>Eukaryota</taxon>
        <taxon>Metazoa</taxon>
        <taxon>Chordata</taxon>
        <taxon>Craniata</taxon>
        <taxon>Vertebrata</taxon>
        <taxon>Euteleostomi</taxon>
        <taxon>Mammalia</taxon>
        <taxon>Eutheria</taxon>
        <taxon>Euarchontoglires</taxon>
        <taxon>Glires</taxon>
        <taxon>Rodentia</taxon>
        <taxon>Myomorpha</taxon>
        <taxon>Muroidea</taxon>
        <taxon>Cricetidae</taxon>
        <taxon>Arvicolinae</taxon>
        <taxon>Myodes</taxon>
    </lineage>
</organism>
<reference evidence="7 8" key="1">
    <citation type="journal article" date="2023" name="bioRxiv">
        <title>Conserved and derived expression patterns and positive selection on dental genes reveal complex evolutionary context of ever-growing rodent molars.</title>
        <authorList>
            <person name="Calamari Z.T."/>
            <person name="Song A."/>
            <person name="Cohen E."/>
            <person name="Akter M."/>
            <person name="Roy R.D."/>
            <person name="Hallikas O."/>
            <person name="Christensen M.M."/>
            <person name="Li P."/>
            <person name="Marangoni P."/>
            <person name="Jernvall J."/>
            <person name="Klein O.D."/>
        </authorList>
    </citation>
    <scope>NUCLEOTIDE SEQUENCE [LARGE SCALE GENOMIC DNA]</scope>
    <source>
        <strain evidence="7">V071</strain>
    </source>
</reference>
<keyword evidence="6" id="KW-0999">Mitochondrion inner membrane</keyword>
<dbReference type="GO" id="GO:0005743">
    <property type="term" value="C:mitochondrial inner membrane"/>
    <property type="evidence" value="ECO:0007669"/>
    <property type="project" value="UniProtKB-SubCell"/>
</dbReference>
<dbReference type="AlphaFoldDB" id="A0AAW0JRG2"/>
<keyword evidence="6" id="KW-0496">Mitochondrion</keyword>
<gene>
    <name evidence="7" type="ORF">U0070_006531</name>
</gene>
<evidence type="ECO:0000313" key="7">
    <source>
        <dbReference type="EMBL" id="KAK7828746.1"/>
    </source>
</evidence>
<keyword evidence="8" id="KW-1185">Reference proteome</keyword>
<comment type="function">
    <text evidence="5">In the plasma membrane, cooperates with CD86 to mediate CD86-signaling in B lymphocytes that regulates the level of IgG1 produced through the activation of distal signaling intermediates. Upon CD40 engagement, required to activate NF-kappa-B signaling pathway via phospholipase C and protein kinase C activation.</text>
</comment>
<evidence type="ECO:0000256" key="3">
    <source>
        <dbReference type="ARBA" id="ARBA00045600"/>
    </source>
</evidence>
<comment type="similarity">
    <text evidence="1 6">Belongs to the prohibitin family.</text>
</comment>
<protein>
    <recommendedName>
        <fullName evidence="6">Prohibitin</fullName>
    </recommendedName>
</protein>
<evidence type="ECO:0000256" key="5">
    <source>
        <dbReference type="ARBA" id="ARBA00046138"/>
    </source>
</evidence>
<dbReference type="InterPro" id="IPR000163">
    <property type="entry name" value="Prohibitin"/>
</dbReference>
<accession>A0AAW0JRG2</accession>
<dbReference type="EMBL" id="JBBHLL010000024">
    <property type="protein sequence ID" value="KAK7828746.1"/>
    <property type="molecule type" value="Genomic_DNA"/>
</dbReference>
<evidence type="ECO:0000256" key="4">
    <source>
        <dbReference type="ARBA" id="ARBA00046022"/>
    </source>
</evidence>
<dbReference type="GO" id="GO:0007005">
    <property type="term" value="P:mitochondrion organization"/>
    <property type="evidence" value="ECO:0007669"/>
    <property type="project" value="TreeGrafter"/>
</dbReference>
<comment type="function">
    <text evidence="3">In the nucleus, acts as a transcription coregulator, enhances promoter binding by TP53, a transcription factor it activates, but reduces the promoter binding by E2F1, a transcription factor it represses. Interacts with STAT3 to affect IL17 secretion in T-helper Th17 cells.</text>
</comment>
<comment type="caution">
    <text evidence="7">The sequence shown here is derived from an EMBL/GenBank/DDBJ whole genome shotgun (WGS) entry which is preliminary data.</text>
</comment>
<comment type="function">
    <text evidence="4">Protein with pleiotropic attributes mediated in a cell-compartment- and tissue-specific manner, which include the plasma membrane-associated cell signaling functions, mitochondrial chaperone, and transcriptional co-regulator of transcription factors in the nucleus. Plays a role in adipose tissue and glucose homeostasis in a sex-specific manner. Contributes to pulmonary vascular remodeling by accelerating proliferation of pulmonary arterial smooth muscle cells.</text>
</comment>
<keyword evidence="2" id="KW-0237">DNA synthesis</keyword>
<evidence type="ECO:0000313" key="8">
    <source>
        <dbReference type="Proteomes" id="UP001488838"/>
    </source>
</evidence>
<evidence type="ECO:0000256" key="6">
    <source>
        <dbReference type="RuleBase" id="RU366048"/>
    </source>
</evidence>
<dbReference type="Proteomes" id="UP001488838">
    <property type="component" value="Unassembled WGS sequence"/>
</dbReference>
<evidence type="ECO:0000256" key="2">
    <source>
        <dbReference type="ARBA" id="ARBA00022634"/>
    </source>
</evidence>
<name>A0AAW0JRG2_MYOGA</name>
<comment type="subcellular location">
    <subcellularLocation>
        <location evidence="6">Mitochondrion inner membrane</location>
    </subcellularLocation>
</comment>
<dbReference type="PANTHER" id="PTHR23222:SF0">
    <property type="entry name" value="PROHIBITIN 1"/>
    <property type="match status" value="1"/>
</dbReference>